<evidence type="ECO:0000313" key="4">
    <source>
        <dbReference type="EMBL" id="CAA2106352.1"/>
    </source>
</evidence>
<reference evidence="4" key="1">
    <citation type="submission" date="2019-12" db="EMBL/GenBank/DDBJ databases">
        <authorList>
            <person name="Cremers G."/>
        </authorList>
    </citation>
    <scope>NUCLEOTIDE SEQUENCE</scope>
    <source>
        <strain evidence="4">Mbul1</strain>
    </source>
</reference>
<feature type="chain" id="PRO_5025611233" description="DUF305 domain-containing protein" evidence="2">
    <location>
        <begin position="25"/>
        <end position="141"/>
    </location>
</feature>
<feature type="signal peptide" evidence="2">
    <location>
        <begin position="1"/>
        <end position="24"/>
    </location>
</feature>
<dbReference type="InterPro" id="IPR012347">
    <property type="entry name" value="Ferritin-like"/>
</dbReference>
<dbReference type="Pfam" id="PF03713">
    <property type="entry name" value="DUF305"/>
    <property type="match status" value="1"/>
</dbReference>
<feature type="domain" description="DUF305" evidence="3">
    <location>
        <begin position="62"/>
        <end position="133"/>
    </location>
</feature>
<sequence>MTKTALPAILAAILALPLASPVLAAAEHRHDDGTVHTDGHDHGPKTPAKGKAADTPATRAFKEAAMRMHGDMEIRYSGDVDRDFAAGMIPHHKGALAMAKVALQYSKDPEVRTLAEAIVKAQEAEIAQMEAILKRTDPAKK</sequence>
<dbReference type="InterPro" id="IPR005183">
    <property type="entry name" value="DUF305_CopM-like"/>
</dbReference>
<evidence type="ECO:0000259" key="3">
    <source>
        <dbReference type="Pfam" id="PF03713"/>
    </source>
</evidence>
<feature type="region of interest" description="Disordered" evidence="1">
    <location>
        <begin position="32"/>
        <end position="56"/>
    </location>
</feature>
<feature type="compositionally biased region" description="Basic and acidic residues" evidence="1">
    <location>
        <begin position="32"/>
        <end position="44"/>
    </location>
</feature>
<dbReference type="Gene3D" id="1.20.1260.10">
    <property type="match status" value="1"/>
</dbReference>
<evidence type="ECO:0000256" key="1">
    <source>
        <dbReference type="SAM" id="MobiDB-lite"/>
    </source>
</evidence>
<keyword evidence="2" id="KW-0732">Signal</keyword>
<gene>
    <name evidence="4" type="ORF">MBUL_03633</name>
</gene>
<accession>A0A679J204</accession>
<dbReference type="PANTHER" id="PTHR36933">
    <property type="entry name" value="SLL0788 PROTEIN"/>
    <property type="match status" value="1"/>
</dbReference>
<dbReference type="PANTHER" id="PTHR36933:SF1">
    <property type="entry name" value="SLL0788 PROTEIN"/>
    <property type="match status" value="1"/>
</dbReference>
<proteinExistence type="predicted"/>
<evidence type="ECO:0000256" key="2">
    <source>
        <dbReference type="SAM" id="SignalP"/>
    </source>
</evidence>
<dbReference type="AlphaFoldDB" id="A0A679J204"/>
<dbReference type="EMBL" id="LR743504">
    <property type="protein sequence ID" value="CAA2106352.1"/>
    <property type="molecule type" value="Genomic_DNA"/>
</dbReference>
<organism evidence="4">
    <name type="scientific">Methylobacterium bullatum</name>
    <dbReference type="NCBI Taxonomy" id="570505"/>
    <lineage>
        <taxon>Bacteria</taxon>
        <taxon>Pseudomonadati</taxon>
        <taxon>Pseudomonadota</taxon>
        <taxon>Alphaproteobacteria</taxon>
        <taxon>Hyphomicrobiales</taxon>
        <taxon>Methylobacteriaceae</taxon>
        <taxon>Methylobacterium</taxon>
    </lineage>
</organism>
<protein>
    <recommendedName>
        <fullName evidence="3">DUF305 domain-containing protein</fullName>
    </recommendedName>
</protein>
<name>A0A679J204_9HYPH</name>